<proteinExistence type="predicted"/>
<reference evidence="1" key="1">
    <citation type="submission" date="2020-03" db="EMBL/GenBank/DDBJ databases">
        <title>The deep terrestrial virosphere.</title>
        <authorList>
            <person name="Holmfeldt K."/>
            <person name="Nilsson E."/>
            <person name="Simone D."/>
            <person name="Lopez-Fernandez M."/>
            <person name="Wu X."/>
            <person name="de Brujin I."/>
            <person name="Lundin D."/>
            <person name="Andersson A."/>
            <person name="Bertilsson S."/>
            <person name="Dopson M."/>
        </authorList>
    </citation>
    <scope>NUCLEOTIDE SEQUENCE</scope>
    <source>
        <strain evidence="1">TM448A01279</strain>
    </source>
</reference>
<accession>A0A6H1ZP39</accession>
<name>A0A6H1ZP39_9ZZZZ</name>
<dbReference type="EMBL" id="MT144127">
    <property type="protein sequence ID" value="QJA49249.1"/>
    <property type="molecule type" value="Genomic_DNA"/>
</dbReference>
<protein>
    <submittedName>
        <fullName evidence="1">Uncharacterized protein</fullName>
    </submittedName>
</protein>
<evidence type="ECO:0000313" key="1">
    <source>
        <dbReference type="EMBL" id="QJA49249.1"/>
    </source>
</evidence>
<organism evidence="1">
    <name type="scientific">viral metagenome</name>
    <dbReference type="NCBI Taxonomy" id="1070528"/>
    <lineage>
        <taxon>unclassified sequences</taxon>
        <taxon>metagenomes</taxon>
        <taxon>organismal metagenomes</taxon>
    </lineage>
</organism>
<sequence>MSERKRLPGRPKQKRFCKYPGCVALLSEYNPDDICFKHPDHRKPFKLKRYGIVPKDERRDRRELEWPSVEGEAPCNAFGYNRG</sequence>
<gene>
    <name evidence="1" type="ORF">TM448A01279_0002</name>
</gene>
<dbReference type="AlphaFoldDB" id="A0A6H1ZP39"/>